<evidence type="ECO:0000256" key="10">
    <source>
        <dbReference type="ARBA" id="ARBA00023239"/>
    </source>
</evidence>
<keyword evidence="7 11" id="KW-0378">Hydrolase</keyword>
<evidence type="ECO:0000313" key="13">
    <source>
        <dbReference type="EMBL" id="KAJ6649955.1"/>
    </source>
</evidence>
<protein>
    <submittedName>
        <fullName evidence="13">Endoribonuclease</fullName>
    </submittedName>
</protein>
<dbReference type="GO" id="GO:0004521">
    <property type="term" value="F:RNA endonuclease activity"/>
    <property type="evidence" value="ECO:0007669"/>
    <property type="project" value="UniProtKB-UniRule"/>
</dbReference>
<evidence type="ECO:0000256" key="1">
    <source>
        <dbReference type="ARBA" id="ARBA00001936"/>
    </source>
</evidence>
<dbReference type="SUPFAM" id="SSF142877">
    <property type="entry name" value="EndoU-like"/>
    <property type="match status" value="1"/>
</dbReference>
<name>A0A9Q0SAI6_9DIPT</name>
<comment type="similarity">
    <text evidence="2 11">Belongs to the ENDOU family.</text>
</comment>
<organism evidence="13 14">
    <name type="scientific">Pseudolycoriella hygida</name>
    <dbReference type="NCBI Taxonomy" id="35572"/>
    <lineage>
        <taxon>Eukaryota</taxon>
        <taxon>Metazoa</taxon>
        <taxon>Ecdysozoa</taxon>
        <taxon>Arthropoda</taxon>
        <taxon>Hexapoda</taxon>
        <taxon>Insecta</taxon>
        <taxon>Pterygota</taxon>
        <taxon>Neoptera</taxon>
        <taxon>Endopterygota</taxon>
        <taxon>Diptera</taxon>
        <taxon>Nematocera</taxon>
        <taxon>Sciaroidea</taxon>
        <taxon>Sciaridae</taxon>
        <taxon>Pseudolycoriella</taxon>
    </lineage>
</organism>
<evidence type="ECO:0000259" key="12">
    <source>
        <dbReference type="PROSITE" id="PS51959"/>
    </source>
</evidence>
<dbReference type="EMBL" id="WJQU01000001">
    <property type="protein sequence ID" value="KAJ6649955.1"/>
    <property type="molecule type" value="Genomic_DNA"/>
</dbReference>
<evidence type="ECO:0000313" key="14">
    <source>
        <dbReference type="Proteomes" id="UP001151699"/>
    </source>
</evidence>
<dbReference type="GO" id="GO:0016829">
    <property type="term" value="F:lyase activity"/>
    <property type="evidence" value="ECO:0007669"/>
    <property type="project" value="UniProtKB-KW"/>
</dbReference>
<feature type="signal peptide" evidence="11">
    <location>
        <begin position="1"/>
        <end position="18"/>
    </location>
</feature>
<evidence type="ECO:0000256" key="8">
    <source>
        <dbReference type="ARBA" id="ARBA00022884"/>
    </source>
</evidence>
<accession>A0A9Q0SAI6</accession>
<proteinExistence type="inferred from homology"/>
<keyword evidence="4 11" id="KW-0540">Nuclease</keyword>
<keyword evidence="11" id="KW-0732">Signal</keyword>
<keyword evidence="8 11" id="KW-0694">RNA-binding</keyword>
<dbReference type="PANTHER" id="PTHR12439">
    <property type="entry name" value="PLACENTAL PROTEIN 11-RELATED"/>
    <property type="match status" value="1"/>
</dbReference>
<evidence type="ECO:0000256" key="4">
    <source>
        <dbReference type="ARBA" id="ARBA00022722"/>
    </source>
</evidence>
<dbReference type="CDD" id="cd21159">
    <property type="entry name" value="XendoU"/>
    <property type="match status" value="1"/>
</dbReference>
<feature type="domain" description="EndoU" evidence="12">
    <location>
        <begin position="31"/>
        <end position="294"/>
    </location>
</feature>
<dbReference type="Proteomes" id="UP001151699">
    <property type="component" value="Chromosome A"/>
</dbReference>
<evidence type="ECO:0000256" key="9">
    <source>
        <dbReference type="ARBA" id="ARBA00023211"/>
    </source>
</evidence>
<dbReference type="PANTHER" id="PTHR12439:SF42">
    <property type="entry name" value="ENDORIBONUCLEASE-RELATED"/>
    <property type="match status" value="1"/>
</dbReference>
<evidence type="ECO:0000256" key="2">
    <source>
        <dbReference type="ARBA" id="ARBA00010168"/>
    </source>
</evidence>
<feature type="chain" id="PRO_5040530842" evidence="11">
    <location>
        <begin position="19"/>
        <end position="294"/>
    </location>
</feature>
<evidence type="ECO:0000256" key="3">
    <source>
        <dbReference type="ARBA" id="ARBA00011245"/>
    </source>
</evidence>
<dbReference type="Pfam" id="PF09412">
    <property type="entry name" value="XendoU"/>
    <property type="match status" value="1"/>
</dbReference>
<keyword evidence="5 11" id="KW-0479">Metal-binding</keyword>
<evidence type="ECO:0000256" key="6">
    <source>
        <dbReference type="ARBA" id="ARBA00022759"/>
    </source>
</evidence>
<evidence type="ECO:0000256" key="11">
    <source>
        <dbReference type="RuleBase" id="RU367085"/>
    </source>
</evidence>
<reference evidence="13" key="1">
    <citation type="submission" date="2022-07" db="EMBL/GenBank/DDBJ databases">
        <authorList>
            <person name="Trinca V."/>
            <person name="Uliana J.V.C."/>
            <person name="Torres T.T."/>
            <person name="Ward R.J."/>
            <person name="Monesi N."/>
        </authorList>
    </citation>
    <scope>NUCLEOTIDE SEQUENCE</scope>
    <source>
        <strain evidence="13">HSMRA1968</strain>
        <tissue evidence="13">Whole embryos</tissue>
    </source>
</reference>
<gene>
    <name evidence="13" type="ORF">Bhyg_05198</name>
</gene>
<dbReference type="AlphaFoldDB" id="A0A9Q0SAI6"/>
<dbReference type="GO" id="GO:0046872">
    <property type="term" value="F:metal ion binding"/>
    <property type="evidence" value="ECO:0007669"/>
    <property type="project" value="UniProtKB-UniRule"/>
</dbReference>
<keyword evidence="14" id="KW-1185">Reference proteome</keyword>
<dbReference type="PROSITE" id="PS51959">
    <property type="entry name" value="ENDOU"/>
    <property type="match status" value="1"/>
</dbReference>
<keyword evidence="10" id="KW-0456">Lyase</keyword>
<dbReference type="InterPro" id="IPR039787">
    <property type="entry name" value="ENDOU"/>
</dbReference>
<dbReference type="InterPro" id="IPR037227">
    <property type="entry name" value="EndoU-like"/>
</dbReference>
<dbReference type="GO" id="GO:0003723">
    <property type="term" value="F:RNA binding"/>
    <property type="evidence" value="ECO:0007669"/>
    <property type="project" value="UniProtKB-UniRule"/>
</dbReference>
<evidence type="ECO:0000256" key="5">
    <source>
        <dbReference type="ARBA" id="ARBA00022723"/>
    </source>
</evidence>
<keyword evidence="9 11" id="KW-0464">Manganese</keyword>
<dbReference type="InterPro" id="IPR018998">
    <property type="entry name" value="EndoU_C"/>
</dbReference>
<evidence type="ECO:0000256" key="7">
    <source>
        <dbReference type="ARBA" id="ARBA00022801"/>
    </source>
</evidence>
<dbReference type="GO" id="GO:0016787">
    <property type="term" value="F:hydrolase activity"/>
    <property type="evidence" value="ECO:0007669"/>
    <property type="project" value="UniProtKB-KW"/>
</dbReference>
<sequence>MKVLAFFVLLFVAVELDAAAIEYANNSILVTDQQLRNLATELFNLDQNNVRNIITVAAGTRANGCPGVASDRLMTVNAAAYSRVTTARLLPIFNHYRADVNIAETFTAAQTREQNDFIDAVFSTPVMQRAETFLQQNGLPSGRTNFVRNWFDLYSRGTGALGSNGFEHVFMAETRDSSIMGAHQWIWFDDQNRRGILNYRGNRAFQGTIGGVGGANRASGVAAIFNWRNFCKPISSMFIGTSPEFELAIFNVCFHARRNALCPVTLGGTNLNIQTFDITRSGRTFVSTAYPVIN</sequence>
<keyword evidence="6 11" id="KW-0255">Endonuclease</keyword>
<comment type="subunit">
    <text evidence="3 11">Monomer.</text>
</comment>
<comment type="cofactor">
    <cofactor evidence="1 11">
        <name>Mn(2+)</name>
        <dbReference type="ChEBI" id="CHEBI:29035"/>
    </cofactor>
</comment>
<comment type="caution">
    <text evidence="13">The sequence shown here is derived from an EMBL/GenBank/DDBJ whole genome shotgun (WGS) entry which is preliminary data.</text>
</comment>
<dbReference type="OrthoDB" id="430326at2759"/>